<dbReference type="EMBL" id="LCAL01000033">
    <property type="protein sequence ID" value="KKR89524.1"/>
    <property type="molecule type" value="Genomic_DNA"/>
</dbReference>
<protein>
    <submittedName>
        <fullName evidence="1">Uncharacterized protein</fullName>
    </submittedName>
</protein>
<dbReference type="AlphaFoldDB" id="A0A0G0UL70"/>
<reference evidence="1 2" key="1">
    <citation type="journal article" date="2015" name="Nature">
        <title>rRNA introns, odd ribosomes, and small enigmatic genomes across a large radiation of phyla.</title>
        <authorList>
            <person name="Brown C.T."/>
            <person name="Hug L.A."/>
            <person name="Thomas B.C."/>
            <person name="Sharon I."/>
            <person name="Castelle C.J."/>
            <person name="Singh A."/>
            <person name="Wilkins M.J."/>
            <person name="Williams K.H."/>
            <person name="Banfield J.F."/>
        </authorList>
    </citation>
    <scope>NUCLEOTIDE SEQUENCE [LARGE SCALE GENOMIC DNA]</scope>
</reference>
<comment type="caution">
    <text evidence="1">The sequence shown here is derived from an EMBL/GenBank/DDBJ whole genome shotgun (WGS) entry which is preliminary data.</text>
</comment>
<accession>A0A0G0UL70</accession>
<name>A0A0G0UL70_9BACT</name>
<dbReference type="Proteomes" id="UP000034275">
    <property type="component" value="Unassembled WGS sequence"/>
</dbReference>
<gene>
    <name evidence="1" type="ORF">UU39_C0033G0005</name>
</gene>
<evidence type="ECO:0000313" key="2">
    <source>
        <dbReference type="Proteomes" id="UP000034275"/>
    </source>
</evidence>
<evidence type="ECO:0000313" key="1">
    <source>
        <dbReference type="EMBL" id="KKR89524.1"/>
    </source>
</evidence>
<sequence>MKYFLAIFITAVAVFLGATVYYKGLPKFANPVGVSVTSSEATDSPQASASVPSATSGGVNISEIRAALAAKHGDTSDWTISVTGTEGNFAKGSVSTGEGGGMWFAAKVDGVWKLVWDGNGIIECSSVSPYPNFPADMIPQCYSTASGQLITR</sequence>
<organism evidence="1 2">
    <name type="scientific">Candidatus Woesebacteria bacterium GW2011_GWD1_41_12</name>
    <dbReference type="NCBI Taxonomy" id="1618593"/>
    <lineage>
        <taxon>Bacteria</taxon>
        <taxon>Candidatus Woeseibacteriota</taxon>
    </lineage>
</organism>
<proteinExistence type="predicted"/>